<protein>
    <submittedName>
        <fullName evidence="1">Uncharacterized protein</fullName>
    </submittedName>
</protein>
<evidence type="ECO:0000313" key="1">
    <source>
        <dbReference type="EMBL" id="PZC74575.1"/>
    </source>
</evidence>
<dbReference type="EMBL" id="KZ150040">
    <property type="protein sequence ID" value="PZC74575.1"/>
    <property type="molecule type" value="Genomic_DNA"/>
</dbReference>
<accession>A0A2W1BLP0</accession>
<sequence length="75" mass="8515">MSCFIQVCVGAYRGHSRPINFRVNLNLWLTYSDRYQYGQICPVRRGPIASEASAQSDLHSSAESSISNNYRINMI</sequence>
<dbReference type="Proteomes" id="UP000249218">
    <property type="component" value="Unassembled WGS sequence"/>
</dbReference>
<name>A0A2W1BLP0_HELAM</name>
<proteinExistence type="predicted"/>
<keyword evidence="2" id="KW-1185">Reference proteome</keyword>
<reference evidence="1 2" key="1">
    <citation type="journal article" date="2017" name="BMC Biol.">
        <title>Genomic innovations, transcriptional plasticity and gene loss underlying the evolution and divergence of two highly polyphagous and invasive Helicoverpa pest species.</title>
        <authorList>
            <person name="Pearce S.L."/>
            <person name="Clarke D.F."/>
            <person name="East P.D."/>
            <person name="Elfekih S."/>
            <person name="Gordon K.H."/>
            <person name="Jermiin L.S."/>
            <person name="McGaughran A."/>
            <person name="Oakeshott J.G."/>
            <person name="Papanikolaou A."/>
            <person name="Perera O.P."/>
            <person name="Rane R.V."/>
            <person name="Richards S."/>
            <person name="Tay W.T."/>
            <person name="Walsh T.K."/>
            <person name="Anderson A."/>
            <person name="Anderson C.J."/>
            <person name="Asgari S."/>
            <person name="Board P.G."/>
            <person name="Bretschneider A."/>
            <person name="Campbell P.M."/>
            <person name="Chertemps T."/>
            <person name="Christeller J.T."/>
            <person name="Coppin C.W."/>
            <person name="Downes S.J."/>
            <person name="Duan G."/>
            <person name="Farnsworth C.A."/>
            <person name="Good R.T."/>
            <person name="Han L.B."/>
            <person name="Han Y.C."/>
            <person name="Hatje K."/>
            <person name="Horne I."/>
            <person name="Huang Y.P."/>
            <person name="Hughes D.S."/>
            <person name="Jacquin-Joly E."/>
            <person name="James W."/>
            <person name="Jhangiani S."/>
            <person name="Kollmar M."/>
            <person name="Kuwar S.S."/>
            <person name="Li S."/>
            <person name="Liu N.Y."/>
            <person name="Maibeche M.T."/>
            <person name="Miller J.R."/>
            <person name="Montagne N."/>
            <person name="Perry T."/>
            <person name="Qu J."/>
            <person name="Song S.V."/>
            <person name="Sutton G.G."/>
            <person name="Vogel H."/>
            <person name="Walenz B.P."/>
            <person name="Xu W."/>
            <person name="Zhang H.J."/>
            <person name="Zou Z."/>
            <person name="Batterham P."/>
            <person name="Edwards O.R."/>
            <person name="Feyereisen R."/>
            <person name="Gibbs R.A."/>
            <person name="Heckel D.G."/>
            <person name="McGrath A."/>
            <person name="Robin C."/>
            <person name="Scherer S.E."/>
            <person name="Worley K.C."/>
            <person name="Wu Y.D."/>
        </authorList>
    </citation>
    <scope>NUCLEOTIDE SEQUENCE [LARGE SCALE GENOMIC DNA]</scope>
    <source>
        <strain evidence="1">Harm_GR_Male_#8</strain>
        <tissue evidence="1">Whole organism</tissue>
    </source>
</reference>
<organism evidence="1 2">
    <name type="scientific">Helicoverpa armigera</name>
    <name type="common">Cotton bollworm</name>
    <name type="synonym">Heliothis armigera</name>
    <dbReference type="NCBI Taxonomy" id="29058"/>
    <lineage>
        <taxon>Eukaryota</taxon>
        <taxon>Metazoa</taxon>
        <taxon>Ecdysozoa</taxon>
        <taxon>Arthropoda</taxon>
        <taxon>Hexapoda</taxon>
        <taxon>Insecta</taxon>
        <taxon>Pterygota</taxon>
        <taxon>Neoptera</taxon>
        <taxon>Endopterygota</taxon>
        <taxon>Lepidoptera</taxon>
        <taxon>Glossata</taxon>
        <taxon>Ditrysia</taxon>
        <taxon>Noctuoidea</taxon>
        <taxon>Noctuidae</taxon>
        <taxon>Heliothinae</taxon>
        <taxon>Helicoverpa</taxon>
    </lineage>
</organism>
<gene>
    <name evidence="1" type="primary">HaOG207666</name>
    <name evidence="1" type="ORF">B5X24_HaOG207666</name>
</gene>
<dbReference type="AlphaFoldDB" id="A0A2W1BLP0"/>
<evidence type="ECO:0000313" key="2">
    <source>
        <dbReference type="Proteomes" id="UP000249218"/>
    </source>
</evidence>